<dbReference type="PANTHER" id="PTHR46124">
    <property type="entry name" value="D-AMINOACYL-TRNA DEACYLASE"/>
    <property type="match status" value="1"/>
</dbReference>
<dbReference type="AlphaFoldDB" id="A0A3E4QVU0"/>
<reference evidence="1 2" key="1">
    <citation type="submission" date="2018-08" db="EMBL/GenBank/DDBJ databases">
        <title>A genome reference for cultivated species of the human gut microbiota.</title>
        <authorList>
            <person name="Zou Y."/>
            <person name="Xue W."/>
            <person name="Luo G."/>
        </authorList>
    </citation>
    <scope>NUCLEOTIDE SEQUENCE [LARGE SCALE GENOMIC DNA]</scope>
    <source>
        <strain evidence="1 2">TF08-14</strain>
    </source>
</reference>
<dbReference type="InterPro" id="IPR001130">
    <property type="entry name" value="TatD-like"/>
</dbReference>
<name>A0A3E4QVU0_9ACTN</name>
<protein>
    <submittedName>
        <fullName evidence="1">TatD family deoxyribonuclease</fullName>
    </submittedName>
</protein>
<proteinExistence type="predicted"/>
<dbReference type="GO" id="GO:0016788">
    <property type="term" value="F:hydrolase activity, acting on ester bonds"/>
    <property type="evidence" value="ECO:0007669"/>
    <property type="project" value="InterPro"/>
</dbReference>
<dbReference type="RefSeq" id="WP_117679211.1">
    <property type="nucleotide sequence ID" value="NZ_QSRJ01000003.1"/>
</dbReference>
<dbReference type="CDD" id="cd01310">
    <property type="entry name" value="TatD_DNAse"/>
    <property type="match status" value="1"/>
</dbReference>
<dbReference type="Pfam" id="PF01026">
    <property type="entry name" value="TatD_DNase"/>
    <property type="match status" value="1"/>
</dbReference>
<comment type="caution">
    <text evidence="1">The sequence shown here is derived from an EMBL/GenBank/DDBJ whole genome shotgun (WGS) entry which is preliminary data.</text>
</comment>
<sequence length="342" mass="37571">MQTDPRFSLVFAKKKKEFAVPAPLAPIADTHAHLMSFWDKDPAEAIARAALAGVRQMTTIWDPLADHRDAATYHEQLVGWIDQAKDLLDQALAAGVAPLEPAGELIGPCADAWDSNPRALLSRISFLAGVHPYGAPEYTDDVHAQVLEALDSPLCSGVGEIGLDYHFDAEDNIEAAPHQMQMDVMARQLSLAVERNLPVELHLRHEADDVERSSHLDAYNVLKRVGVPAAGCVLHCFGEDRATMERFCDLGCHIAFGGAATFKRNDEVREAFAACPLDLLLFETDCPYMAPEPIRGLECEPAMIPWTVEALTGYRSSVTGEDPAQIAYAVWRNSLKLFGRQN</sequence>
<gene>
    <name evidence="1" type="ORF">DXC81_03555</name>
</gene>
<dbReference type="EMBL" id="QSRJ01000003">
    <property type="protein sequence ID" value="RGL11201.1"/>
    <property type="molecule type" value="Genomic_DNA"/>
</dbReference>
<dbReference type="InterPro" id="IPR032466">
    <property type="entry name" value="Metal_Hydrolase"/>
</dbReference>
<dbReference type="Proteomes" id="UP000260943">
    <property type="component" value="Unassembled WGS sequence"/>
</dbReference>
<evidence type="ECO:0000313" key="1">
    <source>
        <dbReference type="EMBL" id="RGL11201.1"/>
    </source>
</evidence>
<organism evidence="1 2">
    <name type="scientific">Collinsella tanakaei</name>
    <dbReference type="NCBI Taxonomy" id="626935"/>
    <lineage>
        <taxon>Bacteria</taxon>
        <taxon>Bacillati</taxon>
        <taxon>Actinomycetota</taxon>
        <taxon>Coriobacteriia</taxon>
        <taxon>Coriobacteriales</taxon>
        <taxon>Coriobacteriaceae</taxon>
        <taxon>Collinsella</taxon>
    </lineage>
</organism>
<dbReference type="SUPFAM" id="SSF51556">
    <property type="entry name" value="Metallo-dependent hydrolases"/>
    <property type="match status" value="1"/>
</dbReference>
<dbReference type="GO" id="GO:0005829">
    <property type="term" value="C:cytosol"/>
    <property type="evidence" value="ECO:0007669"/>
    <property type="project" value="TreeGrafter"/>
</dbReference>
<evidence type="ECO:0000313" key="2">
    <source>
        <dbReference type="Proteomes" id="UP000260943"/>
    </source>
</evidence>
<dbReference type="Gene3D" id="3.20.20.140">
    <property type="entry name" value="Metal-dependent hydrolases"/>
    <property type="match status" value="1"/>
</dbReference>
<dbReference type="PANTHER" id="PTHR46124:SF2">
    <property type="entry name" value="D-AMINOACYL-TRNA DEACYLASE"/>
    <property type="match status" value="1"/>
</dbReference>
<accession>A0A3E4QVU0</accession>